<dbReference type="Gene3D" id="3.90.320.10">
    <property type="match status" value="1"/>
</dbReference>
<evidence type="ECO:0000256" key="10">
    <source>
        <dbReference type="SAM" id="Coils"/>
    </source>
</evidence>
<evidence type="ECO:0000259" key="11">
    <source>
        <dbReference type="PROSITE" id="PS51217"/>
    </source>
</evidence>
<dbReference type="GO" id="GO:0003677">
    <property type="term" value="F:DNA binding"/>
    <property type="evidence" value="ECO:0007669"/>
    <property type="project" value="UniProtKB-KW"/>
</dbReference>
<dbReference type="SUPFAM" id="SSF52980">
    <property type="entry name" value="Restriction endonuclease-like"/>
    <property type="match status" value="1"/>
</dbReference>
<keyword evidence="8" id="KW-0238">DNA-binding</keyword>
<name>A0A9X8ULA6_9FIRM</name>
<evidence type="ECO:0000256" key="6">
    <source>
        <dbReference type="ARBA" id="ARBA00022839"/>
    </source>
</evidence>
<evidence type="ECO:0000256" key="5">
    <source>
        <dbReference type="ARBA" id="ARBA00022806"/>
    </source>
</evidence>
<dbReference type="InterPro" id="IPR027417">
    <property type="entry name" value="P-loop_NTPase"/>
</dbReference>
<dbReference type="AlphaFoldDB" id="A0A9X8ULA6"/>
<keyword evidence="9" id="KW-0234">DNA repair</keyword>
<keyword evidence="5 12" id="KW-0347">Helicase</keyword>
<dbReference type="RefSeq" id="WP_132084068.1">
    <property type="nucleotide sequence ID" value="NZ_SLUK01000002.1"/>
</dbReference>
<evidence type="ECO:0000256" key="8">
    <source>
        <dbReference type="ARBA" id="ARBA00023125"/>
    </source>
</evidence>
<protein>
    <submittedName>
        <fullName evidence="12">ATP-dependent helicase/nuclease subunit B</fullName>
    </submittedName>
</protein>
<dbReference type="GO" id="GO:0005524">
    <property type="term" value="F:ATP binding"/>
    <property type="evidence" value="ECO:0007669"/>
    <property type="project" value="UniProtKB-KW"/>
</dbReference>
<keyword evidence="4" id="KW-0378">Hydrolase</keyword>
<evidence type="ECO:0000256" key="7">
    <source>
        <dbReference type="ARBA" id="ARBA00022840"/>
    </source>
</evidence>
<dbReference type="Proteomes" id="UP000294682">
    <property type="component" value="Unassembled WGS sequence"/>
</dbReference>
<keyword evidence="3" id="KW-0227">DNA damage</keyword>
<gene>
    <name evidence="12" type="ORF">EDD78_102320</name>
</gene>
<dbReference type="InterPro" id="IPR038726">
    <property type="entry name" value="PDDEXK_AddAB-type"/>
</dbReference>
<keyword evidence="6" id="KW-0269">Exonuclease</keyword>
<dbReference type="PROSITE" id="PS51217">
    <property type="entry name" value="UVRD_HELICASE_CTER"/>
    <property type="match status" value="1"/>
</dbReference>
<dbReference type="GO" id="GO:0006281">
    <property type="term" value="P:DNA repair"/>
    <property type="evidence" value="ECO:0007669"/>
    <property type="project" value="UniProtKB-KW"/>
</dbReference>
<keyword evidence="10" id="KW-0175">Coiled coil</keyword>
<dbReference type="Gene3D" id="3.40.50.300">
    <property type="entry name" value="P-loop containing nucleotide triphosphate hydrolases"/>
    <property type="match status" value="4"/>
</dbReference>
<evidence type="ECO:0000256" key="1">
    <source>
        <dbReference type="ARBA" id="ARBA00022722"/>
    </source>
</evidence>
<dbReference type="Pfam" id="PF12705">
    <property type="entry name" value="PDDEXK_1"/>
    <property type="match status" value="1"/>
</dbReference>
<evidence type="ECO:0000313" key="13">
    <source>
        <dbReference type="Proteomes" id="UP000294682"/>
    </source>
</evidence>
<evidence type="ECO:0000256" key="9">
    <source>
        <dbReference type="ARBA" id="ARBA00023204"/>
    </source>
</evidence>
<keyword evidence="13" id="KW-1185">Reference proteome</keyword>
<keyword evidence="1" id="KW-0540">Nuclease</keyword>
<dbReference type="Pfam" id="PF21445">
    <property type="entry name" value="ADDB_N"/>
    <property type="match status" value="1"/>
</dbReference>
<feature type="domain" description="UvrD-like helicase C-terminal" evidence="11">
    <location>
        <begin position="268"/>
        <end position="569"/>
    </location>
</feature>
<dbReference type="InterPro" id="IPR049035">
    <property type="entry name" value="ADDB_N"/>
</dbReference>
<accession>A0A9X8ULA6</accession>
<comment type="caution">
    <text evidence="12">The sequence shown here is derived from an EMBL/GenBank/DDBJ whole genome shotgun (WGS) entry which is preliminary data.</text>
</comment>
<evidence type="ECO:0000256" key="4">
    <source>
        <dbReference type="ARBA" id="ARBA00022801"/>
    </source>
</evidence>
<keyword evidence="2" id="KW-0547">Nucleotide-binding</keyword>
<dbReference type="InterPro" id="IPR011335">
    <property type="entry name" value="Restrct_endonuc-II-like"/>
</dbReference>
<proteinExistence type="predicted"/>
<keyword evidence="7" id="KW-0067">ATP-binding</keyword>
<dbReference type="GO" id="GO:0004527">
    <property type="term" value="F:exonuclease activity"/>
    <property type="evidence" value="ECO:0007669"/>
    <property type="project" value="UniProtKB-KW"/>
</dbReference>
<sequence>MLHLLLGRSGTGKTSEIYRRIAQSVAKGKPVVLLVPEQFSFESERALCALLGEREALSVQVLSFTRLCHKIFYRYGKVAGNYIDRPAKYLLMSLAVAQVQEELSVYRTQAARTSFVPVALDMVGEFKNAGASPDDVLRAGRESENERLGRKLYEIGLIYQAYQAIVERSFCDPADDISRAIGLCRGRGFFVGSDVYIDSFTAFMAPEFQMIEQIMAECDELTVTACCDTLYDETGGSGLFSSANETLRRLMAAARRAGCPVASPEYLSQQHRAQSGALRHLEREYLRGGARFTGAQQEVCAIACGDIYDEIETVARQIADLTLERGYRYREIALIARDLSSYSDIILDTFARYRIPVYLDRREEVESFELVNLILSALLAVRGGLDSTELIALSKIPLLGFPEEDTFELENYCFIWDVRGRLWQNPFQNNPDGMGETMSEEQAARLGRIEAVRQGLMGPLLQLREALREPTGKVFAQAVYQYLCESGALGRLEESCGIAKEEEYVQYQSELYGQVIDILDRFYELLGDERISKPRLIELFRLAVQSCDVGKLPQTLDQVIVGTADRIRPSGIRATFVIGAVEGEFPIRFQSSGLFSDREREQIKRSGVGINTAKNELNALERFYSYFALTTPSERLTVSYPTRSVSGEEKRESVMVRAITGMFEGSLLSSAGLDPVRGLSGRENAFALLCSRYGQDSVLAASLQEFFSGGEELPRLRRAVRSVKDKNFTIEERAVATGLFGTTQALSPSRLERYYGCAFAYFCDGGLKLHRRRKVEFSPLESGSLIHYVLEYMVKKYAAGGEALPKEKELRAEICALIDDYLSERIQDTGSVDSRFRYLYTRLVNTLCRLVRRLCEEFSQSRFRPYAFELPISADAANKPVVLQTPGGNTVFVQGIVDRVDLLQDQKGKYLRVVDYKSGAKTFALTDVYYGLNMQMLIYLFALSQNGEQPLRGAFPAGVLYMPAREGVLSVERGTPPEQIAAERAKGYKMNGLLIDNISVLCDMEEGLSGLFIPAKLNRDGSLDKTSKVAGLEEFGRLCRHINRLVCQMADRLIEGKVGALPASGLGYDPCRYCDYKTICRREAQGAKRNLQEMSRQELMEELKREEESAVGQCTLD</sequence>
<dbReference type="PANTHER" id="PTHR30591">
    <property type="entry name" value="RECBCD ENZYME SUBUNIT RECC"/>
    <property type="match status" value="1"/>
</dbReference>
<evidence type="ECO:0000256" key="3">
    <source>
        <dbReference type="ARBA" id="ARBA00022763"/>
    </source>
</evidence>
<organism evidence="12 13">
    <name type="scientific">Harryflintia acetispora</name>
    <dbReference type="NCBI Taxonomy" id="1849041"/>
    <lineage>
        <taxon>Bacteria</taxon>
        <taxon>Bacillati</taxon>
        <taxon>Bacillota</taxon>
        <taxon>Clostridia</taxon>
        <taxon>Eubacteriales</taxon>
        <taxon>Oscillospiraceae</taxon>
        <taxon>Harryflintia</taxon>
    </lineage>
</organism>
<feature type="coiled-coil region" evidence="10">
    <location>
        <begin position="1077"/>
        <end position="1109"/>
    </location>
</feature>
<dbReference type="GO" id="GO:0006310">
    <property type="term" value="P:DNA recombination"/>
    <property type="evidence" value="ECO:0007669"/>
    <property type="project" value="TreeGrafter"/>
</dbReference>
<evidence type="ECO:0000313" key="12">
    <source>
        <dbReference type="EMBL" id="TCL44694.1"/>
    </source>
</evidence>
<reference evidence="12 13" key="1">
    <citation type="submission" date="2019-03" db="EMBL/GenBank/DDBJ databases">
        <title>Genomic Encyclopedia of Type Strains, Phase IV (KMG-IV): sequencing the most valuable type-strain genomes for metagenomic binning, comparative biology and taxonomic classification.</title>
        <authorList>
            <person name="Goeker M."/>
        </authorList>
    </citation>
    <scope>NUCLEOTIDE SEQUENCE [LARGE SCALE GENOMIC DNA]</scope>
    <source>
        <strain evidence="12 13">DSM 100433</strain>
    </source>
</reference>
<evidence type="ECO:0000256" key="2">
    <source>
        <dbReference type="ARBA" id="ARBA00022741"/>
    </source>
</evidence>
<dbReference type="EMBL" id="SLUK01000002">
    <property type="protein sequence ID" value="TCL44694.1"/>
    <property type="molecule type" value="Genomic_DNA"/>
</dbReference>
<dbReference type="InterPro" id="IPR011604">
    <property type="entry name" value="PDDEXK-like_dom_sf"/>
</dbReference>
<dbReference type="PANTHER" id="PTHR30591:SF1">
    <property type="entry name" value="RECBCD ENZYME SUBUNIT RECC"/>
    <property type="match status" value="1"/>
</dbReference>
<dbReference type="InterPro" id="IPR014017">
    <property type="entry name" value="DNA_helicase_UvrD-like_C"/>
</dbReference>
<dbReference type="GO" id="GO:0004386">
    <property type="term" value="F:helicase activity"/>
    <property type="evidence" value="ECO:0007669"/>
    <property type="project" value="UniProtKB-KW"/>
</dbReference>
<dbReference type="SUPFAM" id="SSF52540">
    <property type="entry name" value="P-loop containing nucleoside triphosphate hydrolases"/>
    <property type="match status" value="2"/>
</dbReference>